<proteinExistence type="predicted"/>
<dbReference type="Gene3D" id="1.10.443.10">
    <property type="entry name" value="Intergrase catalytic core"/>
    <property type="match status" value="1"/>
</dbReference>
<organism evidence="2 3">
    <name type="scientific">Halapricum desulfuricans</name>
    <dbReference type="NCBI Taxonomy" id="2841257"/>
    <lineage>
        <taxon>Archaea</taxon>
        <taxon>Methanobacteriati</taxon>
        <taxon>Methanobacteriota</taxon>
        <taxon>Stenosarchaea group</taxon>
        <taxon>Halobacteria</taxon>
        <taxon>Halobacteriales</taxon>
        <taxon>Haloarculaceae</taxon>
        <taxon>Halapricum</taxon>
    </lineage>
</organism>
<dbReference type="InterPro" id="IPR013762">
    <property type="entry name" value="Integrase-like_cat_sf"/>
</dbReference>
<accession>A0A897NLS9</accession>
<sequence length="135" mass="14931">METILETRGCPGPILDLNIADLDIANEEVKIGIPDTHLVAAIGLVDTRTVVVSDQLKQVLKEYIEHHRDSVTEQEPPLFTTSHGRAAPSTIRRSLSRGDEKISDQFANTECEPTTTMTSLSPENVWKYAMASIIE</sequence>
<evidence type="ECO:0000313" key="3">
    <source>
        <dbReference type="Proteomes" id="UP000663292"/>
    </source>
</evidence>
<protein>
    <submittedName>
        <fullName evidence="2">XerD/XerC family integrase</fullName>
    </submittedName>
</protein>
<dbReference type="GO" id="GO:0015074">
    <property type="term" value="P:DNA integration"/>
    <property type="evidence" value="ECO:0007669"/>
    <property type="project" value="InterPro"/>
</dbReference>
<keyword evidence="3" id="KW-1185">Reference proteome</keyword>
<name>A0A897NLS9_9EURY</name>
<feature type="region of interest" description="Disordered" evidence="1">
    <location>
        <begin position="71"/>
        <end position="99"/>
    </location>
</feature>
<dbReference type="EMBL" id="CP064791">
    <property type="protein sequence ID" value="QSG13697.1"/>
    <property type="molecule type" value="Genomic_DNA"/>
</dbReference>
<reference evidence="2 3" key="1">
    <citation type="submission" date="2020-11" db="EMBL/GenBank/DDBJ databases">
        <title>Carbohydrate-dependent, anaerobic sulfur respiration: A novel catabolism in halophilic archaea.</title>
        <authorList>
            <person name="Sorokin D.Y."/>
            <person name="Messina E."/>
            <person name="Smedile F."/>
            <person name="La Cono V."/>
            <person name="Hallsworth J.E."/>
            <person name="Yakimov M.M."/>
        </authorList>
    </citation>
    <scope>NUCLEOTIDE SEQUENCE [LARGE SCALE GENOMIC DNA]</scope>
    <source>
        <strain evidence="2 3">HSR-Est</strain>
    </source>
</reference>
<dbReference type="GO" id="GO:0003677">
    <property type="term" value="F:DNA binding"/>
    <property type="evidence" value="ECO:0007669"/>
    <property type="project" value="InterPro"/>
</dbReference>
<evidence type="ECO:0000256" key="1">
    <source>
        <dbReference type="SAM" id="MobiDB-lite"/>
    </source>
</evidence>
<dbReference type="AlphaFoldDB" id="A0A897NLS9"/>
<gene>
    <name evidence="2" type="primary">xerC3</name>
    <name evidence="2" type="ORF">HSEST_0141</name>
</gene>
<dbReference type="GO" id="GO:0006310">
    <property type="term" value="P:DNA recombination"/>
    <property type="evidence" value="ECO:0007669"/>
    <property type="project" value="InterPro"/>
</dbReference>
<evidence type="ECO:0000313" key="2">
    <source>
        <dbReference type="EMBL" id="QSG13697.1"/>
    </source>
</evidence>
<dbReference type="Proteomes" id="UP000663292">
    <property type="component" value="Chromosome"/>
</dbReference>